<protein>
    <recommendedName>
        <fullName evidence="3">NAD-dependent epimerase/dehydratase domain-containing protein</fullName>
    </recommendedName>
</protein>
<dbReference type="Gene3D" id="3.40.50.720">
    <property type="entry name" value="NAD(P)-binding Rossmann-like Domain"/>
    <property type="match status" value="1"/>
</dbReference>
<organism evidence="4 5">
    <name type="scientific">Penicilliopsis zonata CBS 506.65</name>
    <dbReference type="NCBI Taxonomy" id="1073090"/>
    <lineage>
        <taxon>Eukaryota</taxon>
        <taxon>Fungi</taxon>
        <taxon>Dikarya</taxon>
        <taxon>Ascomycota</taxon>
        <taxon>Pezizomycotina</taxon>
        <taxon>Eurotiomycetes</taxon>
        <taxon>Eurotiomycetidae</taxon>
        <taxon>Eurotiales</taxon>
        <taxon>Aspergillaceae</taxon>
        <taxon>Penicilliopsis</taxon>
    </lineage>
</organism>
<evidence type="ECO:0000259" key="3">
    <source>
        <dbReference type="Pfam" id="PF01370"/>
    </source>
</evidence>
<dbReference type="GeneID" id="34615920"/>
<dbReference type="FunFam" id="3.40.50.720:FF:000191">
    <property type="entry name" value="Methylglyoxal reductase (NADPH-dependent)"/>
    <property type="match status" value="1"/>
</dbReference>
<evidence type="ECO:0000256" key="2">
    <source>
        <dbReference type="ARBA" id="ARBA00023445"/>
    </source>
</evidence>
<dbReference type="RefSeq" id="XP_022580490.1">
    <property type="nucleotide sequence ID" value="XM_022729456.1"/>
</dbReference>
<keyword evidence="5" id="KW-1185">Reference proteome</keyword>
<keyword evidence="1" id="KW-0560">Oxidoreductase</keyword>
<sequence>MAIILVTGASGFIASHVIRAFLQKGYNVRGTVRSEKSAAGVRKTHSQYAEKLSLVVVPDMTVLTAFDEAVQGVDGVVHLASPFIMNATDFENELFVPAIQGTNAILTSIQKHSPNVTRVVITSSFGAVVDPTKGDRPGYTYTEADWNPITTTSTFPHNAVTAYLASKTCAEQAAWDFVESQKPSFSITTLCPPLVYGPVIHAVETPAGLNTSSADIYRLINGSEKTVPPMAFWAFVDVRDAAHAHLRAFETPEAAGQRYLVSGSSYTYQQICDIIRAKFPALRDSTPEGAPGEPIPSAYKLDTRKVVNELGMKFRPLEETVTDTVMSLLTLK</sequence>
<dbReference type="PANTHER" id="PTHR10366">
    <property type="entry name" value="NAD DEPENDENT EPIMERASE/DEHYDRATASE"/>
    <property type="match status" value="1"/>
</dbReference>
<gene>
    <name evidence="4" type="ORF">ASPZODRAFT_67391</name>
</gene>
<feature type="domain" description="NAD-dependent epimerase/dehydratase" evidence="3">
    <location>
        <begin position="4"/>
        <end position="259"/>
    </location>
</feature>
<dbReference type="InterPro" id="IPR050425">
    <property type="entry name" value="NAD(P)_dehydrat-like"/>
</dbReference>
<dbReference type="Pfam" id="PF01370">
    <property type="entry name" value="Epimerase"/>
    <property type="match status" value="1"/>
</dbReference>
<dbReference type="InterPro" id="IPR001509">
    <property type="entry name" value="Epimerase_deHydtase"/>
</dbReference>
<dbReference type="STRING" id="1073090.A0A1L9SFI2"/>
<dbReference type="VEuPathDB" id="FungiDB:ASPZODRAFT_67391"/>
<dbReference type="OrthoDB" id="2735536at2759"/>
<dbReference type="EMBL" id="KV878343">
    <property type="protein sequence ID" value="OJJ45980.1"/>
    <property type="molecule type" value="Genomic_DNA"/>
</dbReference>
<dbReference type="AlphaFoldDB" id="A0A1L9SFI2"/>
<dbReference type="CDD" id="cd05227">
    <property type="entry name" value="AR_SDR_e"/>
    <property type="match status" value="1"/>
</dbReference>
<dbReference type="SUPFAM" id="SSF51735">
    <property type="entry name" value="NAD(P)-binding Rossmann-fold domains"/>
    <property type="match status" value="1"/>
</dbReference>
<dbReference type="InterPro" id="IPR036291">
    <property type="entry name" value="NAD(P)-bd_dom_sf"/>
</dbReference>
<comment type="similarity">
    <text evidence="2">Belongs to the NAD(P)-dependent epimerase/dehydratase family. Dihydroflavonol-4-reductase subfamily.</text>
</comment>
<reference evidence="5" key="1">
    <citation type="journal article" date="2017" name="Genome Biol.">
        <title>Comparative genomics reveals high biological diversity and specific adaptations in the industrially and medically important fungal genus Aspergillus.</title>
        <authorList>
            <person name="de Vries R.P."/>
            <person name="Riley R."/>
            <person name="Wiebenga A."/>
            <person name="Aguilar-Osorio G."/>
            <person name="Amillis S."/>
            <person name="Uchima C.A."/>
            <person name="Anderluh G."/>
            <person name="Asadollahi M."/>
            <person name="Askin M."/>
            <person name="Barry K."/>
            <person name="Battaglia E."/>
            <person name="Bayram O."/>
            <person name="Benocci T."/>
            <person name="Braus-Stromeyer S.A."/>
            <person name="Caldana C."/>
            <person name="Canovas D."/>
            <person name="Cerqueira G.C."/>
            <person name="Chen F."/>
            <person name="Chen W."/>
            <person name="Choi C."/>
            <person name="Clum A."/>
            <person name="Dos Santos R.A."/>
            <person name="Damasio A.R."/>
            <person name="Diallinas G."/>
            <person name="Emri T."/>
            <person name="Fekete E."/>
            <person name="Flipphi M."/>
            <person name="Freyberg S."/>
            <person name="Gallo A."/>
            <person name="Gournas C."/>
            <person name="Habgood R."/>
            <person name="Hainaut M."/>
            <person name="Harispe M.L."/>
            <person name="Henrissat B."/>
            <person name="Hilden K.S."/>
            <person name="Hope R."/>
            <person name="Hossain A."/>
            <person name="Karabika E."/>
            <person name="Karaffa L."/>
            <person name="Karanyi Z."/>
            <person name="Krasevec N."/>
            <person name="Kuo A."/>
            <person name="Kusch H."/>
            <person name="LaButti K."/>
            <person name="Lagendijk E.L."/>
            <person name="Lapidus A."/>
            <person name="Levasseur A."/>
            <person name="Lindquist E."/>
            <person name="Lipzen A."/>
            <person name="Logrieco A.F."/>
            <person name="MacCabe A."/>
            <person name="Maekelae M.R."/>
            <person name="Malavazi I."/>
            <person name="Melin P."/>
            <person name="Meyer V."/>
            <person name="Mielnichuk N."/>
            <person name="Miskei M."/>
            <person name="Molnar A.P."/>
            <person name="Mule G."/>
            <person name="Ngan C.Y."/>
            <person name="Orejas M."/>
            <person name="Orosz E."/>
            <person name="Ouedraogo J.P."/>
            <person name="Overkamp K.M."/>
            <person name="Park H.-S."/>
            <person name="Perrone G."/>
            <person name="Piumi F."/>
            <person name="Punt P.J."/>
            <person name="Ram A.F."/>
            <person name="Ramon A."/>
            <person name="Rauscher S."/>
            <person name="Record E."/>
            <person name="Riano-Pachon D.M."/>
            <person name="Robert V."/>
            <person name="Roehrig J."/>
            <person name="Ruller R."/>
            <person name="Salamov A."/>
            <person name="Salih N.S."/>
            <person name="Samson R.A."/>
            <person name="Sandor E."/>
            <person name="Sanguinetti M."/>
            <person name="Schuetze T."/>
            <person name="Sepcic K."/>
            <person name="Shelest E."/>
            <person name="Sherlock G."/>
            <person name="Sophianopoulou V."/>
            <person name="Squina F.M."/>
            <person name="Sun H."/>
            <person name="Susca A."/>
            <person name="Todd R.B."/>
            <person name="Tsang A."/>
            <person name="Unkles S.E."/>
            <person name="van de Wiele N."/>
            <person name="van Rossen-Uffink D."/>
            <person name="Oliveira J.V."/>
            <person name="Vesth T.C."/>
            <person name="Visser J."/>
            <person name="Yu J.-H."/>
            <person name="Zhou M."/>
            <person name="Andersen M.R."/>
            <person name="Archer D.B."/>
            <person name="Baker S.E."/>
            <person name="Benoit I."/>
            <person name="Brakhage A.A."/>
            <person name="Braus G.H."/>
            <person name="Fischer R."/>
            <person name="Frisvad J.C."/>
            <person name="Goldman G.H."/>
            <person name="Houbraken J."/>
            <person name="Oakley B."/>
            <person name="Pocsi I."/>
            <person name="Scazzocchio C."/>
            <person name="Seiboth B."/>
            <person name="vanKuyk P.A."/>
            <person name="Wortman J."/>
            <person name="Dyer P.S."/>
            <person name="Grigoriev I.V."/>
        </authorList>
    </citation>
    <scope>NUCLEOTIDE SEQUENCE [LARGE SCALE GENOMIC DNA]</scope>
    <source>
        <strain evidence="5">CBS 506.65</strain>
    </source>
</reference>
<evidence type="ECO:0000313" key="5">
    <source>
        <dbReference type="Proteomes" id="UP000184188"/>
    </source>
</evidence>
<dbReference type="GO" id="GO:0016616">
    <property type="term" value="F:oxidoreductase activity, acting on the CH-OH group of donors, NAD or NADP as acceptor"/>
    <property type="evidence" value="ECO:0007669"/>
    <property type="project" value="TreeGrafter"/>
</dbReference>
<dbReference type="Proteomes" id="UP000184188">
    <property type="component" value="Unassembled WGS sequence"/>
</dbReference>
<evidence type="ECO:0000313" key="4">
    <source>
        <dbReference type="EMBL" id="OJJ45980.1"/>
    </source>
</evidence>
<name>A0A1L9SFI2_9EURO</name>
<evidence type="ECO:0000256" key="1">
    <source>
        <dbReference type="ARBA" id="ARBA00023002"/>
    </source>
</evidence>
<dbReference type="PANTHER" id="PTHR10366:SF564">
    <property type="entry name" value="STEROL-4-ALPHA-CARBOXYLATE 3-DEHYDROGENASE, DECARBOXYLATING"/>
    <property type="match status" value="1"/>
</dbReference>
<proteinExistence type="inferred from homology"/>
<accession>A0A1L9SFI2</accession>